<accession>A0A420Y1V3</accession>
<evidence type="ECO:0000313" key="2">
    <source>
        <dbReference type="EMBL" id="RKU41843.1"/>
    </source>
</evidence>
<dbReference type="STRING" id="177199.A0A420Y1V3"/>
<comment type="caution">
    <text evidence="2">The sequence shown here is derived from an EMBL/GenBank/DDBJ whole genome shotgun (WGS) entry which is preliminary data.</text>
</comment>
<reference evidence="2 3" key="1">
    <citation type="submission" date="2018-08" db="EMBL/GenBank/DDBJ databases">
        <title>Draft genome of the lignicolous fungus Coniochaeta pulveracea.</title>
        <authorList>
            <person name="Borstlap C.J."/>
            <person name="De Witt R.N."/>
            <person name="Botha A."/>
            <person name="Volschenk H."/>
        </authorList>
    </citation>
    <scope>NUCLEOTIDE SEQUENCE [LARGE SCALE GENOMIC DNA]</scope>
    <source>
        <strain evidence="2 3">CAB683</strain>
    </source>
</reference>
<gene>
    <name evidence="2" type="ORF">DL546_005485</name>
</gene>
<dbReference type="AlphaFoldDB" id="A0A420Y1V3"/>
<feature type="transmembrane region" description="Helical" evidence="1">
    <location>
        <begin position="137"/>
        <end position="159"/>
    </location>
</feature>
<sequence>MIPAPYSASDTNPWLVAKRLPFADHIICLDASDKVTAQGTFSDLSTAGGYVASFSLPGADWTYATNNGSDDDDNITDADQYGDVLAGNKTSDDMLDASQTSSSSITSKGSTINLEEVSGSNRQAGDLQIYLYYMRSVGWWTSMTFTVAITAFVFCISFPSK</sequence>
<keyword evidence="3" id="KW-1185">Reference proteome</keyword>
<keyword evidence="1" id="KW-0812">Transmembrane</keyword>
<evidence type="ECO:0000313" key="3">
    <source>
        <dbReference type="Proteomes" id="UP000275385"/>
    </source>
</evidence>
<dbReference type="Proteomes" id="UP000275385">
    <property type="component" value="Unassembled WGS sequence"/>
</dbReference>
<protein>
    <submittedName>
        <fullName evidence="2">Uncharacterized protein</fullName>
    </submittedName>
</protein>
<proteinExistence type="predicted"/>
<dbReference type="EMBL" id="QVQW01000067">
    <property type="protein sequence ID" value="RKU41843.1"/>
    <property type="molecule type" value="Genomic_DNA"/>
</dbReference>
<organism evidence="2 3">
    <name type="scientific">Coniochaeta pulveracea</name>
    <dbReference type="NCBI Taxonomy" id="177199"/>
    <lineage>
        <taxon>Eukaryota</taxon>
        <taxon>Fungi</taxon>
        <taxon>Dikarya</taxon>
        <taxon>Ascomycota</taxon>
        <taxon>Pezizomycotina</taxon>
        <taxon>Sordariomycetes</taxon>
        <taxon>Sordariomycetidae</taxon>
        <taxon>Coniochaetales</taxon>
        <taxon>Coniochaetaceae</taxon>
        <taxon>Coniochaeta</taxon>
    </lineage>
</organism>
<name>A0A420Y1V3_9PEZI</name>
<evidence type="ECO:0000256" key="1">
    <source>
        <dbReference type="SAM" id="Phobius"/>
    </source>
</evidence>
<keyword evidence="1" id="KW-0472">Membrane</keyword>
<keyword evidence="1" id="KW-1133">Transmembrane helix</keyword>